<dbReference type="EMBL" id="CAXKWB010001268">
    <property type="protein sequence ID" value="CAL4063788.1"/>
    <property type="molecule type" value="Genomic_DNA"/>
</dbReference>
<gene>
    <name evidence="1" type="ORF">MNOR_LOCUS3643</name>
</gene>
<evidence type="ECO:0000313" key="2">
    <source>
        <dbReference type="Proteomes" id="UP001497623"/>
    </source>
</evidence>
<reference evidence="1 2" key="1">
    <citation type="submission" date="2024-05" db="EMBL/GenBank/DDBJ databases">
        <authorList>
            <person name="Wallberg A."/>
        </authorList>
    </citation>
    <scope>NUCLEOTIDE SEQUENCE [LARGE SCALE GENOMIC DNA]</scope>
</reference>
<dbReference type="AlphaFoldDB" id="A0AAV2PV45"/>
<name>A0AAV2PV45_MEGNR</name>
<comment type="caution">
    <text evidence="1">The sequence shown here is derived from an EMBL/GenBank/DDBJ whole genome shotgun (WGS) entry which is preliminary data.</text>
</comment>
<protein>
    <submittedName>
        <fullName evidence="1">Uncharacterized protein</fullName>
    </submittedName>
</protein>
<organism evidence="1 2">
    <name type="scientific">Meganyctiphanes norvegica</name>
    <name type="common">Northern krill</name>
    <name type="synonym">Thysanopoda norvegica</name>
    <dbReference type="NCBI Taxonomy" id="48144"/>
    <lineage>
        <taxon>Eukaryota</taxon>
        <taxon>Metazoa</taxon>
        <taxon>Ecdysozoa</taxon>
        <taxon>Arthropoda</taxon>
        <taxon>Crustacea</taxon>
        <taxon>Multicrustacea</taxon>
        <taxon>Malacostraca</taxon>
        <taxon>Eumalacostraca</taxon>
        <taxon>Eucarida</taxon>
        <taxon>Euphausiacea</taxon>
        <taxon>Euphausiidae</taxon>
        <taxon>Meganyctiphanes</taxon>
    </lineage>
</organism>
<sequence length="214" mass="24537">SNLYIIHCPFSPYCKHRPKDYPMILLRNADLEEAAAMDIFRRSQDVRTSFKVRVRTTSITQELLLENYMNGYTLLGYDRISTFFGKGILLPLISPNPGQHQNLNYKREKNLSDWKVNKKIPLLMLKSKILTSIMVTDTEKYHTDVTINSISKSNGISYYPIWNASPKGVALVAADPFLNISHLPFKLQNAARQSLLSPIRPAKNEFTLDLIYQT</sequence>
<feature type="non-terminal residue" evidence="1">
    <location>
        <position position="1"/>
    </location>
</feature>
<dbReference type="Proteomes" id="UP001497623">
    <property type="component" value="Unassembled WGS sequence"/>
</dbReference>
<evidence type="ECO:0000313" key="1">
    <source>
        <dbReference type="EMBL" id="CAL4063788.1"/>
    </source>
</evidence>
<proteinExistence type="predicted"/>
<keyword evidence="2" id="KW-1185">Reference proteome</keyword>
<accession>A0AAV2PV45</accession>